<dbReference type="Gene3D" id="3.20.20.80">
    <property type="entry name" value="Glycosidases"/>
    <property type="match status" value="1"/>
</dbReference>
<evidence type="ECO:0000256" key="7">
    <source>
        <dbReference type="ARBA" id="ARBA00023277"/>
    </source>
</evidence>
<dbReference type="EMBL" id="BMGI01000003">
    <property type="protein sequence ID" value="GGD38305.1"/>
    <property type="molecule type" value="Genomic_DNA"/>
</dbReference>
<accession>A0ABQ1QR12</accession>
<reference evidence="13" key="1">
    <citation type="journal article" date="2019" name="Int. J. Syst. Evol. Microbiol.">
        <title>The Global Catalogue of Microorganisms (GCM) 10K type strain sequencing project: providing services to taxonomists for standard genome sequencing and annotation.</title>
        <authorList>
            <consortium name="The Broad Institute Genomics Platform"/>
            <consortium name="The Broad Institute Genome Sequencing Center for Infectious Disease"/>
            <person name="Wu L."/>
            <person name="Ma J."/>
        </authorList>
    </citation>
    <scope>NUCLEOTIDE SEQUENCE [LARGE SCALE GENOMIC DNA]</scope>
    <source>
        <strain evidence="13">CGMCC 1.12922</strain>
    </source>
</reference>
<organism evidence="12 13">
    <name type="scientific">Sinisalibacter lacisalsi</name>
    <dbReference type="NCBI Taxonomy" id="1526570"/>
    <lineage>
        <taxon>Bacteria</taxon>
        <taxon>Pseudomonadati</taxon>
        <taxon>Pseudomonadota</taxon>
        <taxon>Alphaproteobacteria</taxon>
        <taxon>Rhodobacterales</taxon>
        <taxon>Roseobacteraceae</taxon>
        <taxon>Sinisalibacter</taxon>
    </lineage>
</organism>
<keyword evidence="7 10" id="KW-0119">Carbohydrate metabolism</keyword>
<evidence type="ECO:0000256" key="1">
    <source>
        <dbReference type="ARBA" id="ARBA00000439"/>
    </source>
</evidence>
<dbReference type="PANTHER" id="PTHR32438">
    <property type="entry name" value="4-ALPHA-GLUCANOTRANSFERASE DPE1, CHLOROPLASTIC/AMYLOPLASTIC"/>
    <property type="match status" value="1"/>
</dbReference>
<dbReference type="InterPro" id="IPR003385">
    <property type="entry name" value="Glyco_hydro_77"/>
</dbReference>
<proteinExistence type="inferred from homology"/>
<evidence type="ECO:0000256" key="6">
    <source>
        <dbReference type="ARBA" id="ARBA00022679"/>
    </source>
</evidence>
<dbReference type="PANTHER" id="PTHR32438:SF5">
    <property type="entry name" value="4-ALPHA-GLUCANOTRANSFERASE DPE1, CHLOROPLASTIC_AMYLOPLASTIC"/>
    <property type="match status" value="1"/>
</dbReference>
<keyword evidence="6 10" id="KW-0808">Transferase</keyword>
<dbReference type="NCBIfam" id="TIGR00217">
    <property type="entry name" value="malQ"/>
    <property type="match status" value="1"/>
</dbReference>
<dbReference type="EC" id="2.4.1.25" evidence="3 10"/>
<evidence type="ECO:0000256" key="8">
    <source>
        <dbReference type="ARBA" id="ARBA00031423"/>
    </source>
</evidence>
<feature type="region of interest" description="Disordered" evidence="11">
    <location>
        <begin position="603"/>
        <end position="626"/>
    </location>
</feature>
<evidence type="ECO:0000313" key="13">
    <source>
        <dbReference type="Proteomes" id="UP000617355"/>
    </source>
</evidence>
<evidence type="ECO:0000256" key="5">
    <source>
        <dbReference type="ARBA" id="ARBA00022676"/>
    </source>
</evidence>
<comment type="similarity">
    <text evidence="2 10">Belongs to the disproportionating enzyme family.</text>
</comment>
<dbReference type="Pfam" id="PF02446">
    <property type="entry name" value="Glyco_hydro_77"/>
    <property type="match status" value="1"/>
</dbReference>
<evidence type="ECO:0000256" key="3">
    <source>
        <dbReference type="ARBA" id="ARBA00012560"/>
    </source>
</evidence>
<evidence type="ECO:0000256" key="11">
    <source>
        <dbReference type="SAM" id="MobiDB-lite"/>
    </source>
</evidence>
<evidence type="ECO:0000313" key="12">
    <source>
        <dbReference type="EMBL" id="GGD38305.1"/>
    </source>
</evidence>
<sequence>MDRDTLNALCWASGITTHYGAREVPDATKRALLAALGVSETVSPEAAGVPDFHARPDAVCALPDWLMEAPTWGLFCQLYELRSAASWGIGDFGDLARLLRVAAEAGADFLGINPVHALFLAAPDRRSPFMPSNRRFLNPLYIAMDALPGRTPPDEAALAAVEAADLIDYPGVAALKLNGLRAVFAESPFGPDHPEAVFEAYRTEGGAALTRHALFEALSLDMVARGHEAGWRTWPEEFQSPESPAVRAFAEQNAGEVRFHVWLQWIAHRQLAAAQATAKAAGMRIGLYLDLAVGEALDGSATWSTPGLALPGVVVGAPPDVFSQDGQNWDLAALSPTTLAAEDYASLRALIKAQLDHAGALRIDHAMVLRQLFLIPEGAPASAGTHMAYPFAEMLRVVAEESRSHGSVMIGEDLGFVPDGFREAMHAANILAYRILYFEQEWGLFSRASAWPEMALACISTHDLPTLKGWWRGEDIEARRAFGLISPDYATEQETRRGEEREALVNAFIDGGQLPEGARDWEASELPPRVLAAAHRFLGQTPSRLAGVRLADLVGPEAQTNVPGTLDEHPNWRRRAPLRIEDIASVPAFEEITALMRAVRPRGQTFDQPLPGAKAPGSGHRRSGLL</sequence>
<evidence type="ECO:0000256" key="2">
    <source>
        <dbReference type="ARBA" id="ARBA00005684"/>
    </source>
</evidence>
<evidence type="ECO:0000256" key="4">
    <source>
        <dbReference type="ARBA" id="ARBA00020295"/>
    </source>
</evidence>
<protein>
    <recommendedName>
        <fullName evidence="4 10">4-alpha-glucanotransferase</fullName>
        <ecNumber evidence="3 10">2.4.1.25</ecNumber>
    </recommendedName>
    <alternativeName>
        <fullName evidence="8 10">Amylomaltase</fullName>
    </alternativeName>
    <alternativeName>
        <fullName evidence="9 10">Disproportionating enzyme</fullName>
    </alternativeName>
</protein>
<keyword evidence="5 10" id="KW-0328">Glycosyltransferase</keyword>
<gene>
    <name evidence="12" type="ORF">GCM10011358_22640</name>
</gene>
<dbReference type="Proteomes" id="UP000617355">
    <property type="component" value="Unassembled WGS sequence"/>
</dbReference>
<keyword evidence="13" id="KW-1185">Reference proteome</keyword>
<name>A0ABQ1QR12_9RHOB</name>
<dbReference type="InterPro" id="IPR017853">
    <property type="entry name" value="GH"/>
</dbReference>
<evidence type="ECO:0000256" key="10">
    <source>
        <dbReference type="RuleBase" id="RU361207"/>
    </source>
</evidence>
<comment type="caution">
    <text evidence="12">The sequence shown here is derived from an EMBL/GenBank/DDBJ whole genome shotgun (WGS) entry which is preliminary data.</text>
</comment>
<evidence type="ECO:0000256" key="9">
    <source>
        <dbReference type="ARBA" id="ARBA00031501"/>
    </source>
</evidence>
<comment type="catalytic activity">
    <reaction evidence="1 10">
        <text>Transfers a segment of a (1-&gt;4)-alpha-D-glucan to a new position in an acceptor, which may be glucose or a (1-&gt;4)-alpha-D-glucan.</text>
        <dbReference type="EC" id="2.4.1.25"/>
    </reaction>
</comment>
<dbReference type="SUPFAM" id="SSF51445">
    <property type="entry name" value="(Trans)glycosidases"/>
    <property type="match status" value="1"/>
</dbReference>
<dbReference type="RefSeq" id="WP_188527758.1">
    <property type="nucleotide sequence ID" value="NZ_BMGI01000003.1"/>
</dbReference>